<dbReference type="Proteomes" id="UP001163603">
    <property type="component" value="Chromosome 8"/>
</dbReference>
<reference evidence="2" key="1">
    <citation type="journal article" date="2023" name="G3 (Bethesda)">
        <title>Genome assembly and association tests identify interacting loci associated with vigor, precocity, and sex in interspecific pistachio rootstocks.</title>
        <authorList>
            <person name="Palmer W."/>
            <person name="Jacygrad E."/>
            <person name="Sagayaradj S."/>
            <person name="Cavanaugh K."/>
            <person name="Han R."/>
            <person name="Bertier L."/>
            <person name="Beede B."/>
            <person name="Kafkas S."/>
            <person name="Golino D."/>
            <person name="Preece J."/>
            <person name="Michelmore R."/>
        </authorList>
    </citation>
    <scope>NUCLEOTIDE SEQUENCE [LARGE SCALE GENOMIC DNA]</scope>
</reference>
<comment type="caution">
    <text evidence="1">The sequence shown here is derived from an EMBL/GenBank/DDBJ whole genome shotgun (WGS) entry which is preliminary data.</text>
</comment>
<organism evidence="1 2">
    <name type="scientific">Pistacia integerrima</name>
    <dbReference type="NCBI Taxonomy" id="434235"/>
    <lineage>
        <taxon>Eukaryota</taxon>
        <taxon>Viridiplantae</taxon>
        <taxon>Streptophyta</taxon>
        <taxon>Embryophyta</taxon>
        <taxon>Tracheophyta</taxon>
        <taxon>Spermatophyta</taxon>
        <taxon>Magnoliopsida</taxon>
        <taxon>eudicotyledons</taxon>
        <taxon>Gunneridae</taxon>
        <taxon>Pentapetalae</taxon>
        <taxon>rosids</taxon>
        <taxon>malvids</taxon>
        <taxon>Sapindales</taxon>
        <taxon>Anacardiaceae</taxon>
        <taxon>Pistacia</taxon>
    </lineage>
</organism>
<keyword evidence="2" id="KW-1185">Reference proteome</keyword>
<evidence type="ECO:0000313" key="2">
    <source>
        <dbReference type="Proteomes" id="UP001163603"/>
    </source>
</evidence>
<name>A0ACC0Y8C2_9ROSI</name>
<dbReference type="EMBL" id="CM047743">
    <property type="protein sequence ID" value="KAJ0030768.1"/>
    <property type="molecule type" value="Genomic_DNA"/>
</dbReference>
<sequence>MATRVIINDAESASSSVVMRKHSSGSQRESEFIVFARCECCGLTEEYTEAYIAGVAERYEGRWICGLCAEAVKDESCRSKRGKIMITTHEALNRHMKFCQQFRSSSPPKHPTEDLISAMKHLVRRSLDSPRKIEGSLPSAFFSSQKGEPNNFTI</sequence>
<evidence type="ECO:0000313" key="1">
    <source>
        <dbReference type="EMBL" id="KAJ0030768.1"/>
    </source>
</evidence>
<proteinExistence type="predicted"/>
<gene>
    <name evidence="1" type="ORF">Pint_13646</name>
</gene>
<protein>
    <submittedName>
        <fullName evidence="1">Uncharacterized protein</fullName>
    </submittedName>
</protein>
<accession>A0ACC0Y8C2</accession>